<evidence type="ECO:0000256" key="6">
    <source>
        <dbReference type="ARBA" id="ARBA00022723"/>
    </source>
</evidence>
<comment type="similarity">
    <text evidence="3">Belongs to the peroxidase family. Ascorbate peroxidase subfamily.</text>
</comment>
<name>A0AAQ3T411_PASNO</name>
<feature type="binding site" evidence="14">
    <location>
        <position position="208"/>
    </location>
    <ligand>
        <name>substrate</name>
    </ligand>
</feature>
<feature type="active site" description="Proton acceptor" evidence="13">
    <location>
        <position position="114"/>
    </location>
</feature>
<dbReference type="InterPro" id="IPR033905">
    <property type="entry name" value="Secretory_peroxidase"/>
</dbReference>
<dbReference type="PRINTS" id="PR00461">
    <property type="entry name" value="PLPEROXIDASE"/>
</dbReference>
<dbReference type="AlphaFoldDB" id="A0AAQ3T411"/>
<feature type="binding site" description="axial binding residue" evidence="15">
    <location>
        <position position="238"/>
    </location>
    <ligand>
        <name>heme b</name>
        <dbReference type="ChEBI" id="CHEBI:60344"/>
    </ligand>
    <ligandPart>
        <name>Fe</name>
        <dbReference type="ChEBI" id="CHEBI:18248"/>
    </ligandPart>
</feature>
<feature type="disulfide bond" evidence="17">
    <location>
        <begin position="166"/>
        <end position="364"/>
    </location>
</feature>
<feature type="disulfide bond" evidence="17">
    <location>
        <begin position="245"/>
        <end position="275"/>
    </location>
</feature>
<reference evidence="20 21" key="1">
    <citation type="submission" date="2024-02" db="EMBL/GenBank/DDBJ databases">
        <title>High-quality chromosome-scale genome assembly of Pensacola bahiagrass (Paspalum notatum Flugge var. saurae).</title>
        <authorList>
            <person name="Vega J.M."/>
            <person name="Podio M."/>
            <person name="Orjuela J."/>
            <person name="Siena L.A."/>
            <person name="Pessino S.C."/>
            <person name="Combes M.C."/>
            <person name="Mariac C."/>
            <person name="Albertini E."/>
            <person name="Pupilli F."/>
            <person name="Ortiz J.P.A."/>
            <person name="Leblanc O."/>
        </authorList>
    </citation>
    <scope>NUCLEOTIDE SEQUENCE [LARGE SCALE GENOMIC DNA]</scope>
    <source>
        <strain evidence="20">R1</strain>
        <tissue evidence="20">Leaf</tissue>
    </source>
</reference>
<evidence type="ECO:0000256" key="4">
    <source>
        <dbReference type="ARBA" id="ARBA00022559"/>
    </source>
</evidence>
<dbReference type="InterPro" id="IPR019793">
    <property type="entry name" value="Peroxidases_heam-ligand_BS"/>
</dbReference>
<sequence>MRRTPAVASLLLLLAVSSVAANGDGNQGDSAGAARNNGYGGGGDAPAGSNGYGGGGGPEVSYTEPAYRKAVDGLDYGYYSESCPKMEEIVGKAVRKAVGADYTLAASIMRLFFHDFAVGGVDGSVLIDVPGHSEKYAEASRTLRGFDVIESIKTELEAACHATVSCADILAAAARDAAAAVGVPYWSLKYGRRDGKESSAEAADRYVPMGGESIGELVGFFQSNGLNVQDLVVLSGAHTIGRATCGAVTKPPGLCGRRRAGTLDRQFGDFLRRKCGAGGDREYVELDGETPTAFDNQYYRNLMRGRGLLDTDQKLLADPMTGGFVKTFANAPSQFFVHQFAQSMRRLGEVQLLTGKEGEVRRKCSAVNY</sequence>
<feature type="site" description="Transition state stabilizer" evidence="16">
    <location>
        <position position="110"/>
    </location>
</feature>
<dbReference type="EC" id="1.11.1.7" evidence="18"/>
<evidence type="ECO:0000256" key="12">
    <source>
        <dbReference type="ARBA" id="ARBA00023324"/>
    </source>
</evidence>
<feature type="binding site" evidence="15">
    <location>
        <position position="122"/>
    </location>
    <ligand>
        <name>Ca(2+)</name>
        <dbReference type="ChEBI" id="CHEBI:29108"/>
        <label>1</label>
    </ligand>
</feature>
<evidence type="ECO:0000256" key="10">
    <source>
        <dbReference type="ARBA" id="ARBA00023157"/>
    </source>
</evidence>
<keyword evidence="8 18" id="KW-0560">Oxidoreductase</keyword>
<dbReference type="Proteomes" id="UP001341281">
    <property type="component" value="Chromosome 03"/>
</dbReference>
<comment type="similarity">
    <text evidence="18">Belongs to the peroxidase family. Classical plant (class III) peroxidase subfamily.</text>
</comment>
<dbReference type="Gene3D" id="1.10.520.10">
    <property type="match status" value="1"/>
</dbReference>
<dbReference type="PROSITE" id="PS00435">
    <property type="entry name" value="PEROXIDASE_1"/>
    <property type="match status" value="1"/>
</dbReference>
<dbReference type="GO" id="GO:0042744">
    <property type="term" value="P:hydrogen peroxide catabolic process"/>
    <property type="evidence" value="ECO:0007669"/>
    <property type="project" value="UniProtKB-KW"/>
</dbReference>
<dbReference type="GO" id="GO:0020037">
    <property type="term" value="F:heme binding"/>
    <property type="evidence" value="ECO:0007669"/>
    <property type="project" value="UniProtKB-UniRule"/>
</dbReference>
<dbReference type="GO" id="GO:0140825">
    <property type="term" value="F:lactoperoxidase activity"/>
    <property type="evidence" value="ECO:0007669"/>
    <property type="project" value="UniProtKB-EC"/>
</dbReference>
<keyword evidence="5 18" id="KW-0349">Heme</keyword>
<proteinExistence type="inferred from homology"/>
<keyword evidence="18" id="KW-0964">Secreted</keyword>
<evidence type="ECO:0000256" key="2">
    <source>
        <dbReference type="ARBA" id="ARBA00004613"/>
    </source>
</evidence>
<dbReference type="SUPFAM" id="SSF48113">
    <property type="entry name" value="Heme-dependent peroxidases"/>
    <property type="match status" value="1"/>
</dbReference>
<evidence type="ECO:0000313" key="21">
    <source>
        <dbReference type="Proteomes" id="UP001341281"/>
    </source>
</evidence>
<dbReference type="Pfam" id="PF00141">
    <property type="entry name" value="peroxidase"/>
    <property type="match status" value="1"/>
</dbReference>
<keyword evidence="11" id="KW-0873">Pyrrolidone carboxylic acid</keyword>
<evidence type="ECO:0000256" key="18">
    <source>
        <dbReference type="RuleBase" id="RU362060"/>
    </source>
</evidence>
<feature type="binding site" evidence="15">
    <location>
        <position position="115"/>
    </location>
    <ligand>
        <name>Ca(2+)</name>
        <dbReference type="ChEBI" id="CHEBI:29108"/>
        <label>1</label>
    </ligand>
</feature>
<feature type="binding site" evidence="15">
    <location>
        <position position="134"/>
    </location>
    <ligand>
        <name>Ca(2+)</name>
        <dbReference type="ChEBI" id="CHEBI:29108"/>
        <label>1</label>
    </ligand>
</feature>
<evidence type="ECO:0000256" key="5">
    <source>
        <dbReference type="ARBA" id="ARBA00022617"/>
    </source>
</evidence>
<organism evidence="20 21">
    <name type="scientific">Paspalum notatum var. saurae</name>
    <dbReference type="NCBI Taxonomy" id="547442"/>
    <lineage>
        <taxon>Eukaryota</taxon>
        <taxon>Viridiplantae</taxon>
        <taxon>Streptophyta</taxon>
        <taxon>Embryophyta</taxon>
        <taxon>Tracheophyta</taxon>
        <taxon>Spermatophyta</taxon>
        <taxon>Magnoliopsida</taxon>
        <taxon>Liliopsida</taxon>
        <taxon>Poales</taxon>
        <taxon>Poaceae</taxon>
        <taxon>PACMAD clade</taxon>
        <taxon>Panicoideae</taxon>
        <taxon>Andropogonodae</taxon>
        <taxon>Paspaleae</taxon>
        <taxon>Paspalinae</taxon>
        <taxon>Paspalum</taxon>
    </lineage>
</organism>
<feature type="binding site" evidence="15">
    <location>
        <position position="118"/>
    </location>
    <ligand>
        <name>Ca(2+)</name>
        <dbReference type="ChEBI" id="CHEBI:29108"/>
        <label>1</label>
    </ligand>
</feature>
<evidence type="ECO:0000256" key="16">
    <source>
        <dbReference type="PIRSR" id="PIRSR600823-4"/>
    </source>
</evidence>
<dbReference type="PROSITE" id="PS50873">
    <property type="entry name" value="PEROXIDASE_4"/>
    <property type="match status" value="1"/>
</dbReference>
<keyword evidence="9 15" id="KW-0408">Iron</keyword>
<keyword evidence="10 17" id="KW-1015">Disulfide bond</keyword>
<dbReference type="CDD" id="cd00693">
    <property type="entry name" value="secretory_peroxidase"/>
    <property type="match status" value="1"/>
</dbReference>
<evidence type="ECO:0000256" key="17">
    <source>
        <dbReference type="PIRSR" id="PIRSR600823-5"/>
    </source>
</evidence>
<feature type="binding site" evidence="15">
    <location>
        <position position="290"/>
    </location>
    <ligand>
        <name>Ca(2+)</name>
        <dbReference type="ChEBI" id="CHEBI:29108"/>
        <label>2</label>
    </ligand>
</feature>
<gene>
    <name evidence="20" type="ORF">U9M48_015264</name>
</gene>
<accession>A0AAQ3T411</accession>
<feature type="binding site" evidence="15">
    <location>
        <position position="120"/>
    </location>
    <ligand>
        <name>Ca(2+)</name>
        <dbReference type="ChEBI" id="CHEBI:29108"/>
        <label>1</label>
    </ligand>
</feature>
<dbReference type="GO" id="GO:0046872">
    <property type="term" value="F:metal ion binding"/>
    <property type="evidence" value="ECO:0007669"/>
    <property type="project" value="UniProtKB-UniRule"/>
</dbReference>
<dbReference type="InterPro" id="IPR010255">
    <property type="entry name" value="Haem_peroxidase_sf"/>
</dbReference>
<evidence type="ECO:0000259" key="19">
    <source>
        <dbReference type="PROSITE" id="PS50873"/>
    </source>
</evidence>
<evidence type="ECO:0000256" key="7">
    <source>
        <dbReference type="ARBA" id="ARBA00022837"/>
    </source>
</evidence>
<dbReference type="PANTHER" id="PTHR31517:SF17">
    <property type="entry name" value="PEROXIDASE 6"/>
    <property type="match status" value="1"/>
</dbReference>
<evidence type="ECO:0000256" key="14">
    <source>
        <dbReference type="PIRSR" id="PIRSR600823-2"/>
    </source>
</evidence>
<comment type="catalytic activity">
    <reaction evidence="1 18">
        <text>2 a phenolic donor + H2O2 = 2 a phenolic radical donor + 2 H2O</text>
        <dbReference type="Rhea" id="RHEA:56136"/>
        <dbReference type="ChEBI" id="CHEBI:15377"/>
        <dbReference type="ChEBI" id="CHEBI:16240"/>
        <dbReference type="ChEBI" id="CHEBI:139520"/>
        <dbReference type="ChEBI" id="CHEBI:139521"/>
        <dbReference type="EC" id="1.11.1.7"/>
    </reaction>
</comment>
<dbReference type="InterPro" id="IPR000823">
    <property type="entry name" value="Peroxidase_pln"/>
</dbReference>
<dbReference type="PRINTS" id="PR00458">
    <property type="entry name" value="PEROXIDASE"/>
</dbReference>
<feature type="signal peptide" evidence="18">
    <location>
        <begin position="1"/>
        <end position="21"/>
    </location>
</feature>
<evidence type="ECO:0000313" key="20">
    <source>
        <dbReference type="EMBL" id="WVZ65985.1"/>
    </source>
</evidence>
<dbReference type="InterPro" id="IPR002016">
    <property type="entry name" value="Haem_peroxidase"/>
</dbReference>
<keyword evidence="7 15" id="KW-0106">Calcium</keyword>
<evidence type="ECO:0000256" key="8">
    <source>
        <dbReference type="ARBA" id="ARBA00023002"/>
    </source>
</evidence>
<feature type="disulfide bond" evidence="17">
    <location>
        <begin position="83"/>
        <end position="160"/>
    </location>
</feature>
<dbReference type="EMBL" id="CP144747">
    <property type="protein sequence ID" value="WVZ65985.1"/>
    <property type="molecule type" value="Genomic_DNA"/>
</dbReference>
<comment type="cofactor">
    <cofactor evidence="15 18">
        <name>Ca(2+)</name>
        <dbReference type="ChEBI" id="CHEBI:29108"/>
    </cofactor>
    <text evidence="15 18">Binds 2 calcium ions per subunit.</text>
</comment>
<evidence type="ECO:0000256" key="3">
    <source>
        <dbReference type="ARBA" id="ARBA00006873"/>
    </source>
</evidence>
<dbReference type="GO" id="GO:0005576">
    <property type="term" value="C:extracellular region"/>
    <property type="evidence" value="ECO:0007669"/>
    <property type="project" value="UniProtKB-SubCell"/>
</dbReference>
<dbReference type="FunFam" id="1.10.420.10:FF:000001">
    <property type="entry name" value="Peroxidase"/>
    <property type="match status" value="1"/>
</dbReference>
<comment type="subcellular location">
    <subcellularLocation>
        <location evidence="2 18">Secreted</location>
    </subcellularLocation>
</comment>
<dbReference type="PANTHER" id="PTHR31517">
    <property type="match status" value="1"/>
</dbReference>
<feature type="binding site" evidence="15">
    <location>
        <position position="239"/>
    </location>
    <ligand>
        <name>Ca(2+)</name>
        <dbReference type="ChEBI" id="CHEBI:29108"/>
        <label>2</label>
    </ligand>
</feature>
<dbReference type="GO" id="GO:0006979">
    <property type="term" value="P:response to oxidative stress"/>
    <property type="evidence" value="ECO:0007669"/>
    <property type="project" value="UniProtKB-UniRule"/>
</dbReference>
<keyword evidence="12 18" id="KW-0376">Hydrogen peroxide</keyword>
<evidence type="ECO:0000256" key="13">
    <source>
        <dbReference type="PIRSR" id="PIRSR600823-1"/>
    </source>
</evidence>
<evidence type="ECO:0000256" key="11">
    <source>
        <dbReference type="ARBA" id="ARBA00023283"/>
    </source>
</evidence>
<keyword evidence="6 15" id="KW-0479">Metal-binding</keyword>
<evidence type="ECO:0000256" key="9">
    <source>
        <dbReference type="ARBA" id="ARBA00023004"/>
    </source>
</evidence>
<feature type="binding site" evidence="15">
    <location>
        <position position="124"/>
    </location>
    <ligand>
        <name>Ca(2+)</name>
        <dbReference type="ChEBI" id="CHEBI:29108"/>
        <label>1</label>
    </ligand>
</feature>
<evidence type="ECO:0000256" key="1">
    <source>
        <dbReference type="ARBA" id="ARBA00000189"/>
    </source>
</evidence>
<feature type="domain" description="Plant heme peroxidase family profile" evidence="19">
    <location>
        <begin position="73"/>
        <end position="368"/>
    </location>
</feature>
<keyword evidence="21" id="KW-1185">Reference proteome</keyword>
<feature type="chain" id="PRO_5042673871" description="Peroxidase" evidence="18">
    <location>
        <begin position="22"/>
        <end position="369"/>
    </location>
</feature>
<keyword evidence="4 18" id="KW-0575">Peroxidase</keyword>
<feature type="binding site" evidence="15">
    <location>
        <position position="287"/>
    </location>
    <ligand>
        <name>Ca(2+)</name>
        <dbReference type="ChEBI" id="CHEBI:29108"/>
        <label>2</label>
    </ligand>
</feature>
<protein>
    <recommendedName>
        <fullName evidence="18">Peroxidase</fullName>
        <ecNumber evidence="18">1.11.1.7</ecNumber>
    </recommendedName>
</protein>
<dbReference type="Gene3D" id="1.10.420.10">
    <property type="entry name" value="Peroxidase, domain 2"/>
    <property type="match status" value="1"/>
</dbReference>
<comment type="function">
    <text evidence="18">Removal of H(2)O(2), oxidation of toxic reductants, biosynthesis and degradation of lignin, suberization, auxin catabolism, response to environmental stresses such as wounding, pathogen attack and oxidative stress.</text>
</comment>
<feature type="binding site" evidence="15">
    <location>
        <position position="295"/>
    </location>
    <ligand>
        <name>Ca(2+)</name>
        <dbReference type="ChEBI" id="CHEBI:29108"/>
        <label>2</label>
    </ligand>
</feature>
<comment type="cofactor">
    <cofactor evidence="15 18">
        <name>heme b</name>
        <dbReference type="ChEBI" id="CHEBI:60344"/>
    </cofactor>
    <text evidence="15 18">Binds 1 heme b (iron(II)-protoporphyrin IX) group per subunit.</text>
</comment>
<evidence type="ECO:0000256" key="15">
    <source>
        <dbReference type="PIRSR" id="PIRSR600823-3"/>
    </source>
</evidence>
<keyword evidence="18" id="KW-0732">Signal</keyword>